<sequence>MSRPMRRGMRASGPVISRAHPVISNAGSAHWAANRDGSSVIHLTASPDDVAPLCGFVFPPGATVDVCYGYLPGWWMYGYVICWRCETRVAVDLDEIAEVRRPLSVDELPTAVIPVVRSGTLPVDDAPTESIPLAPAEPASMSPAADTMEAEGVPVTHRCPLRAATSRADRQQSEATVEFGNPHVDATRPRHTCPVAGDGCIVDVPTDLIPVMSHGTNLLELEALTALGYELGHGVGSACLPGVSTKATVRVEAPSNSRRVLGEAA</sequence>
<protein>
    <submittedName>
        <fullName evidence="1">Uncharacterized protein</fullName>
    </submittedName>
</protein>
<gene>
    <name evidence="1" type="ORF">GCM10011581_12460</name>
</gene>
<reference evidence="1 2" key="1">
    <citation type="journal article" date="2014" name="Int. J. Syst. Evol. Microbiol.">
        <title>Complete genome sequence of Corynebacterium casei LMG S-19264T (=DSM 44701T), isolated from a smear-ripened cheese.</title>
        <authorList>
            <consortium name="US DOE Joint Genome Institute (JGI-PGF)"/>
            <person name="Walter F."/>
            <person name="Albersmeier A."/>
            <person name="Kalinowski J."/>
            <person name="Ruckert C."/>
        </authorList>
    </citation>
    <scope>NUCLEOTIDE SEQUENCE [LARGE SCALE GENOMIC DNA]</scope>
    <source>
        <strain evidence="1 2">CGMCC 4.7206</strain>
    </source>
</reference>
<name>A0A917JLZ6_9PSEU</name>
<dbReference type="Proteomes" id="UP000597989">
    <property type="component" value="Unassembled WGS sequence"/>
</dbReference>
<comment type="caution">
    <text evidence="1">The sequence shown here is derived from an EMBL/GenBank/DDBJ whole genome shotgun (WGS) entry which is preliminary data.</text>
</comment>
<dbReference type="AlphaFoldDB" id="A0A917JLZ6"/>
<proteinExistence type="predicted"/>
<evidence type="ECO:0000313" key="2">
    <source>
        <dbReference type="Proteomes" id="UP000597989"/>
    </source>
</evidence>
<evidence type="ECO:0000313" key="1">
    <source>
        <dbReference type="EMBL" id="GGI76870.1"/>
    </source>
</evidence>
<accession>A0A917JLZ6</accession>
<organism evidence="1 2">
    <name type="scientific">Saccharopolyspora thermophila</name>
    <dbReference type="NCBI Taxonomy" id="89367"/>
    <lineage>
        <taxon>Bacteria</taxon>
        <taxon>Bacillati</taxon>
        <taxon>Actinomycetota</taxon>
        <taxon>Actinomycetes</taxon>
        <taxon>Pseudonocardiales</taxon>
        <taxon>Pseudonocardiaceae</taxon>
        <taxon>Saccharopolyspora</taxon>
    </lineage>
</organism>
<dbReference type="EMBL" id="BMMT01000002">
    <property type="protein sequence ID" value="GGI76870.1"/>
    <property type="molecule type" value="Genomic_DNA"/>
</dbReference>